<dbReference type="Proteomes" id="UP000620104">
    <property type="component" value="Unassembled WGS sequence"/>
</dbReference>
<keyword evidence="2" id="KW-1185">Reference proteome</keyword>
<sequence length="141" mass="15527">MFIRHCVKSTSRSASTLSRVEASVTRSSLSARTLPHRYLSSSASRLASQEDEFASAFEQSPLFNVIKSHPTAMEAIRDIGDLMQKKGIDLTQPPSKMTLMKLAMDGEFRIAITKVMTELKQAGVDVTPENVQQLMGPLGKK</sequence>
<organism evidence="1 2">
    <name type="scientific">Naganishia liquefaciens</name>
    <dbReference type="NCBI Taxonomy" id="104408"/>
    <lineage>
        <taxon>Eukaryota</taxon>
        <taxon>Fungi</taxon>
        <taxon>Dikarya</taxon>
        <taxon>Basidiomycota</taxon>
        <taxon>Agaricomycotina</taxon>
        <taxon>Tremellomycetes</taxon>
        <taxon>Filobasidiales</taxon>
        <taxon>Filobasidiaceae</taxon>
        <taxon>Naganishia</taxon>
    </lineage>
</organism>
<name>A0A8H3TP35_9TREE</name>
<dbReference type="OrthoDB" id="10008801at2759"/>
<evidence type="ECO:0000313" key="2">
    <source>
        <dbReference type="Proteomes" id="UP000620104"/>
    </source>
</evidence>
<reference evidence="1" key="1">
    <citation type="submission" date="2020-07" db="EMBL/GenBank/DDBJ databases">
        <title>Draft Genome Sequence of a Deep-Sea Yeast, Naganishia (Cryptococcus) liquefaciens strain N6.</title>
        <authorList>
            <person name="Han Y.W."/>
            <person name="Kajitani R."/>
            <person name="Morimoto H."/>
            <person name="Parhat M."/>
            <person name="Tsubouchi H."/>
            <person name="Bakenova O."/>
            <person name="Ogata M."/>
            <person name="Argunhan B."/>
            <person name="Aoki R."/>
            <person name="Kajiwara S."/>
            <person name="Itoh T."/>
            <person name="Iwasaki H."/>
        </authorList>
    </citation>
    <scope>NUCLEOTIDE SEQUENCE</scope>
    <source>
        <strain evidence="1">N6</strain>
    </source>
</reference>
<comment type="caution">
    <text evidence="1">The sequence shown here is derived from an EMBL/GenBank/DDBJ whole genome shotgun (WGS) entry which is preliminary data.</text>
</comment>
<dbReference type="EMBL" id="BLZA01000009">
    <property type="protein sequence ID" value="GHJ84620.1"/>
    <property type="molecule type" value="Genomic_DNA"/>
</dbReference>
<protein>
    <submittedName>
        <fullName evidence="1">Uncharacterized protein</fullName>
    </submittedName>
</protein>
<gene>
    <name evidence="1" type="ORF">NliqN6_1022</name>
</gene>
<evidence type="ECO:0000313" key="1">
    <source>
        <dbReference type="EMBL" id="GHJ84620.1"/>
    </source>
</evidence>
<accession>A0A8H3TP35</accession>
<dbReference type="AlphaFoldDB" id="A0A8H3TP35"/>
<proteinExistence type="predicted"/>